<reference evidence="1" key="1">
    <citation type="submission" date="2018-07" db="EMBL/GenBank/DDBJ databases">
        <authorList>
            <person name="Quirk P.G."/>
            <person name="Krulwich T.A."/>
        </authorList>
    </citation>
    <scope>NUCLEOTIDE SEQUENCE</scope>
</reference>
<dbReference type="EMBL" id="MH588545">
    <property type="protein sequence ID" value="AXQ68777.1"/>
    <property type="molecule type" value="Genomic_DNA"/>
</dbReference>
<organism evidence="1 2">
    <name type="scientific">Caulobacter phage CcrPW</name>
    <dbReference type="NCBI Taxonomy" id="2283271"/>
    <lineage>
        <taxon>Viruses</taxon>
        <taxon>Duplodnaviria</taxon>
        <taxon>Heunggongvirae</taxon>
        <taxon>Uroviricota</taxon>
        <taxon>Caudoviricetes</taxon>
        <taxon>Jeanschmidtviridae</taxon>
        <taxon>Colossusvirus</taxon>
        <taxon>Colossusvirus PW</taxon>
    </lineage>
</organism>
<gene>
    <name evidence="1" type="ORF">CcrPW_gp238</name>
</gene>
<proteinExistence type="predicted"/>
<evidence type="ECO:0000313" key="2">
    <source>
        <dbReference type="Proteomes" id="UP000259026"/>
    </source>
</evidence>
<reference evidence="1" key="2">
    <citation type="submission" date="2018-09" db="EMBL/GenBank/DDBJ databases">
        <title>Giant CbK-like Caulobacter bacteriophages have genetically divergent genomes.</title>
        <authorList>
            <person name="Wilson K."/>
            <person name="Ely B."/>
        </authorList>
    </citation>
    <scope>NUCLEOTIDE SEQUENCE [LARGE SCALE GENOMIC DNA]</scope>
</reference>
<dbReference type="Proteomes" id="UP000259026">
    <property type="component" value="Segment"/>
</dbReference>
<accession>A0A385ED77</accession>
<protein>
    <submittedName>
        <fullName evidence="1">Uncharacterized protein</fullName>
    </submittedName>
</protein>
<keyword evidence="2" id="KW-1185">Reference proteome</keyword>
<evidence type="ECO:0000313" key="1">
    <source>
        <dbReference type="EMBL" id="AXQ68777.1"/>
    </source>
</evidence>
<name>A0A385ED77_9CAUD</name>
<sequence length="40" mass="4595">MTEPQVIEHKHTVKLEISFDLFGMFSSLVGIGVICWLFLK</sequence>